<feature type="domain" description="3-hydroxyisobutyrate dehydrogenase-like NAD-binding" evidence="5">
    <location>
        <begin position="165"/>
        <end position="285"/>
    </location>
</feature>
<protein>
    <recommendedName>
        <fullName evidence="8">3-hydroxyisobutyrate dehydrogenase</fullName>
    </recommendedName>
</protein>
<dbReference type="GO" id="GO:0016616">
    <property type="term" value="F:oxidoreductase activity, acting on the CH-OH group of donors, NAD or NADP as acceptor"/>
    <property type="evidence" value="ECO:0007669"/>
    <property type="project" value="TreeGrafter"/>
</dbReference>
<dbReference type="EMBL" id="FMVW01000001">
    <property type="protein sequence ID" value="SCZ19371.1"/>
    <property type="molecule type" value="Genomic_DNA"/>
</dbReference>
<dbReference type="InterPro" id="IPR015815">
    <property type="entry name" value="HIBADH-related"/>
</dbReference>
<dbReference type="Pfam" id="PF03446">
    <property type="entry name" value="NAD_binding_2"/>
    <property type="match status" value="1"/>
</dbReference>
<keyword evidence="1" id="KW-0560">Oxidoreductase</keyword>
<reference evidence="6 7" key="1">
    <citation type="submission" date="2016-10" db="EMBL/GenBank/DDBJ databases">
        <authorList>
            <person name="de Groot N.N."/>
        </authorList>
    </citation>
    <scope>NUCLEOTIDE SEQUENCE [LARGE SCALE GENOMIC DNA]</scope>
    <source>
        <strain evidence="6 7">DSM 2698</strain>
    </source>
</reference>
<evidence type="ECO:0000256" key="3">
    <source>
        <dbReference type="PIRSR" id="PIRSR000103-1"/>
    </source>
</evidence>
<dbReference type="PIRSF" id="PIRSF000103">
    <property type="entry name" value="HIBADH"/>
    <property type="match status" value="1"/>
</dbReference>
<accession>A0A1G5M3L7</accession>
<gene>
    <name evidence="6" type="ORF">SAMN03080610_00009</name>
</gene>
<evidence type="ECO:0000313" key="7">
    <source>
        <dbReference type="Proteomes" id="UP000199347"/>
    </source>
</evidence>
<dbReference type="InterPro" id="IPR036291">
    <property type="entry name" value="NAD(P)-bd_dom_sf"/>
</dbReference>
<dbReference type="SUPFAM" id="SSF48179">
    <property type="entry name" value="6-phosphogluconate dehydrogenase C-terminal domain-like"/>
    <property type="match status" value="1"/>
</dbReference>
<evidence type="ECO:0000259" key="5">
    <source>
        <dbReference type="Pfam" id="PF14833"/>
    </source>
</evidence>
<dbReference type="STRING" id="1120955.SAMN03080610_00009"/>
<evidence type="ECO:0008006" key="8">
    <source>
        <dbReference type="Google" id="ProtNLM"/>
    </source>
</evidence>
<evidence type="ECO:0000313" key="6">
    <source>
        <dbReference type="EMBL" id="SCZ19371.1"/>
    </source>
</evidence>
<evidence type="ECO:0000256" key="1">
    <source>
        <dbReference type="ARBA" id="ARBA00023002"/>
    </source>
</evidence>
<dbReference type="InterPro" id="IPR029154">
    <property type="entry name" value="HIBADH-like_NADP-bd"/>
</dbReference>
<dbReference type="GO" id="GO:0016054">
    <property type="term" value="P:organic acid catabolic process"/>
    <property type="evidence" value="ECO:0007669"/>
    <property type="project" value="UniProtKB-ARBA"/>
</dbReference>
<name>A0A1G5M3L7_AFIMA</name>
<dbReference type="GO" id="GO:0050661">
    <property type="term" value="F:NADP binding"/>
    <property type="evidence" value="ECO:0007669"/>
    <property type="project" value="InterPro"/>
</dbReference>
<sequence>MSDKIGFIGLGNMGVPMAGRLLDAGNPLVVYDARESAISPFVERGAKAANSAADLASQVDTVFLSLPTPPIVEAVAFGDKGLAEGSQVKRIVDLSTTGPQMAETLAKKMQDKGVTWLDSPVSGGVGGAKAGTLAVMFSGPRADYDNLLPQLKAIGKPFYVSDKPGLAQTMKLVNNLLSAAAMALSSEAVAMGAKAGLSPDVMIDVINAGSGRNTATMQKFPQSILPGTFDYGFSSGLMFKDVKLFNEVAKSMGLSLPGCETVFNIWQDAVDKLGADSDFTKVVTLTEKAAGVSMRSDGATG</sequence>
<dbReference type="GO" id="GO:0051287">
    <property type="term" value="F:NAD binding"/>
    <property type="evidence" value="ECO:0007669"/>
    <property type="project" value="InterPro"/>
</dbReference>
<dbReference type="InterPro" id="IPR008927">
    <property type="entry name" value="6-PGluconate_DH-like_C_sf"/>
</dbReference>
<dbReference type="PANTHER" id="PTHR22981:SF7">
    <property type="entry name" value="3-HYDROXYISOBUTYRATE DEHYDROGENASE, MITOCHONDRIAL"/>
    <property type="match status" value="1"/>
</dbReference>
<dbReference type="InterPro" id="IPR006115">
    <property type="entry name" value="6PGDH_NADP-bd"/>
</dbReference>
<dbReference type="Pfam" id="PF14833">
    <property type="entry name" value="NAD_binding_11"/>
    <property type="match status" value="1"/>
</dbReference>
<evidence type="ECO:0000259" key="4">
    <source>
        <dbReference type="Pfam" id="PF03446"/>
    </source>
</evidence>
<organism evidence="6 7">
    <name type="scientific">Afifella marina DSM 2698</name>
    <dbReference type="NCBI Taxonomy" id="1120955"/>
    <lineage>
        <taxon>Bacteria</taxon>
        <taxon>Pseudomonadati</taxon>
        <taxon>Pseudomonadota</taxon>
        <taxon>Alphaproteobacteria</taxon>
        <taxon>Hyphomicrobiales</taxon>
        <taxon>Afifellaceae</taxon>
        <taxon>Afifella</taxon>
    </lineage>
</organism>
<dbReference type="InterPro" id="IPR002204">
    <property type="entry name" value="3-OH-isobutyrate_DH-rel_CS"/>
</dbReference>
<dbReference type="Proteomes" id="UP000199347">
    <property type="component" value="Unassembled WGS sequence"/>
</dbReference>
<keyword evidence="7" id="KW-1185">Reference proteome</keyword>
<feature type="domain" description="6-phosphogluconate dehydrogenase NADP-binding" evidence="4">
    <location>
        <begin position="4"/>
        <end position="157"/>
    </location>
</feature>
<dbReference type="SUPFAM" id="SSF51735">
    <property type="entry name" value="NAD(P)-binding Rossmann-fold domains"/>
    <property type="match status" value="1"/>
</dbReference>
<proteinExistence type="predicted"/>
<dbReference type="PROSITE" id="PS00895">
    <property type="entry name" value="3_HYDROXYISOBUT_DH"/>
    <property type="match status" value="1"/>
</dbReference>
<evidence type="ECO:0000256" key="2">
    <source>
        <dbReference type="ARBA" id="ARBA00023027"/>
    </source>
</evidence>
<dbReference type="PANTHER" id="PTHR22981">
    <property type="entry name" value="3-HYDROXYISOBUTYRATE DEHYDROGENASE-RELATED"/>
    <property type="match status" value="1"/>
</dbReference>
<keyword evidence="2" id="KW-0520">NAD</keyword>
<dbReference type="AlphaFoldDB" id="A0A1G5M3L7"/>
<dbReference type="InterPro" id="IPR013328">
    <property type="entry name" value="6PGD_dom2"/>
</dbReference>
<dbReference type="Gene3D" id="3.40.50.720">
    <property type="entry name" value="NAD(P)-binding Rossmann-like Domain"/>
    <property type="match status" value="1"/>
</dbReference>
<dbReference type="Gene3D" id="1.10.1040.10">
    <property type="entry name" value="N-(1-d-carboxylethyl)-l-norvaline Dehydrogenase, domain 2"/>
    <property type="match status" value="1"/>
</dbReference>
<feature type="active site" evidence="3">
    <location>
        <position position="171"/>
    </location>
</feature>